<keyword evidence="6 9" id="KW-0472">Membrane</keyword>
<dbReference type="InterPro" id="IPR000276">
    <property type="entry name" value="GPCR_Rhodpsn"/>
</dbReference>
<dbReference type="GO" id="GO:0007268">
    <property type="term" value="P:chemical synaptic transmission"/>
    <property type="evidence" value="ECO:0007669"/>
    <property type="project" value="TreeGrafter"/>
</dbReference>
<comment type="subcellular location">
    <subcellularLocation>
        <location evidence="1">Cell membrane</location>
        <topology evidence="1">Multi-pass membrane protein</topology>
    </subcellularLocation>
</comment>
<dbReference type="InterPro" id="IPR017452">
    <property type="entry name" value="GPCR_Rhodpsn_7TM"/>
</dbReference>
<name>A0A2G8KRN1_STIJA</name>
<evidence type="ECO:0000256" key="8">
    <source>
        <dbReference type="ARBA" id="ARBA00023224"/>
    </source>
</evidence>
<organism evidence="11 12">
    <name type="scientific">Stichopus japonicus</name>
    <name type="common">Sea cucumber</name>
    <dbReference type="NCBI Taxonomy" id="307972"/>
    <lineage>
        <taxon>Eukaryota</taxon>
        <taxon>Metazoa</taxon>
        <taxon>Echinodermata</taxon>
        <taxon>Eleutherozoa</taxon>
        <taxon>Echinozoa</taxon>
        <taxon>Holothuroidea</taxon>
        <taxon>Aspidochirotacea</taxon>
        <taxon>Aspidochirotida</taxon>
        <taxon>Stichopodidae</taxon>
        <taxon>Apostichopus</taxon>
    </lineage>
</organism>
<dbReference type="PANTHER" id="PTHR24247:SF202">
    <property type="entry name" value="5-HYDROXYTRYPTAMINE RECEPTOR 1"/>
    <property type="match status" value="1"/>
</dbReference>
<keyword evidence="8" id="KW-0807">Transducer</keyword>
<evidence type="ECO:0000313" key="11">
    <source>
        <dbReference type="EMBL" id="PIK50652.1"/>
    </source>
</evidence>
<accession>A0A2G8KRN1</accession>
<dbReference type="PANTHER" id="PTHR24247">
    <property type="entry name" value="5-HYDROXYTRYPTAMINE RECEPTOR"/>
    <property type="match status" value="1"/>
</dbReference>
<dbReference type="GO" id="GO:0005886">
    <property type="term" value="C:plasma membrane"/>
    <property type="evidence" value="ECO:0007669"/>
    <property type="project" value="UniProtKB-SubCell"/>
</dbReference>
<feature type="transmembrane region" description="Helical" evidence="9">
    <location>
        <begin position="381"/>
        <end position="400"/>
    </location>
</feature>
<evidence type="ECO:0000313" key="12">
    <source>
        <dbReference type="Proteomes" id="UP000230750"/>
    </source>
</evidence>
<dbReference type="GO" id="GO:0004993">
    <property type="term" value="F:G protein-coupled serotonin receptor activity"/>
    <property type="evidence" value="ECO:0007669"/>
    <property type="project" value="TreeGrafter"/>
</dbReference>
<dbReference type="OrthoDB" id="9615015at2759"/>
<dbReference type="PROSITE" id="PS50262">
    <property type="entry name" value="G_PROTEIN_RECEP_F1_2"/>
    <property type="match status" value="1"/>
</dbReference>
<dbReference type="Proteomes" id="UP000230750">
    <property type="component" value="Unassembled WGS sequence"/>
</dbReference>
<dbReference type="AlphaFoldDB" id="A0A2G8KRN1"/>
<evidence type="ECO:0000256" key="1">
    <source>
        <dbReference type="ARBA" id="ARBA00004651"/>
    </source>
</evidence>
<reference evidence="11 12" key="1">
    <citation type="journal article" date="2017" name="PLoS Biol.">
        <title>The sea cucumber genome provides insights into morphological evolution and visceral regeneration.</title>
        <authorList>
            <person name="Zhang X."/>
            <person name="Sun L."/>
            <person name="Yuan J."/>
            <person name="Sun Y."/>
            <person name="Gao Y."/>
            <person name="Zhang L."/>
            <person name="Li S."/>
            <person name="Dai H."/>
            <person name="Hamel J.F."/>
            <person name="Liu C."/>
            <person name="Yu Y."/>
            <person name="Liu S."/>
            <person name="Lin W."/>
            <person name="Guo K."/>
            <person name="Jin S."/>
            <person name="Xu P."/>
            <person name="Storey K.B."/>
            <person name="Huan P."/>
            <person name="Zhang T."/>
            <person name="Zhou Y."/>
            <person name="Zhang J."/>
            <person name="Lin C."/>
            <person name="Li X."/>
            <person name="Xing L."/>
            <person name="Huo D."/>
            <person name="Sun M."/>
            <person name="Wang L."/>
            <person name="Mercier A."/>
            <person name="Li F."/>
            <person name="Yang H."/>
            <person name="Xiang J."/>
        </authorList>
    </citation>
    <scope>NUCLEOTIDE SEQUENCE [LARGE SCALE GENOMIC DNA]</scope>
    <source>
        <strain evidence="11">Shaxun</strain>
        <tissue evidence="11">Muscle</tissue>
    </source>
</reference>
<keyword evidence="7 11" id="KW-0675">Receptor</keyword>
<feature type="transmembrane region" description="Helical" evidence="9">
    <location>
        <begin position="67"/>
        <end position="90"/>
    </location>
</feature>
<keyword evidence="4 9" id="KW-1133">Transmembrane helix</keyword>
<dbReference type="STRING" id="307972.A0A2G8KRN1"/>
<dbReference type="SUPFAM" id="SSF81321">
    <property type="entry name" value="Family A G protein-coupled receptor-like"/>
    <property type="match status" value="1"/>
</dbReference>
<evidence type="ECO:0000256" key="5">
    <source>
        <dbReference type="ARBA" id="ARBA00023040"/>
    </source>
</evidence>
<feature type="transmembrane region" description="Helical" evidence="9">
    <location>
        <begin position="148"/>
        <end position="172"/>
    </location>
</feature>
<gene>
    <name evidence="11" type="ORF">BSL78_12498</name>
</gene>
<keyword evidence="12" id="KW-1185">Reference proteome</keyword>
<evidence type="ECO:0000256" key="6">
    <source>
        <dbReference type="ARBA" id="ARBA00023136"/>
    </source>
</evidence>
<keyword evidence="2" id="KW-1003">Cell membrane</keyword>
<dbReference type="GO" id="GO:0030594">
    <property type="term" value="F:neurotransmitter receptor activity"/>
    <property type="evidence" value="ECO:0007669"/>
    <property type="project" value="TreeGrafter"/>
</dbReference>
<feature type="transmembrane region" description="Helical" evidence="9">
    <location>
        <begin position="345"/>
        <end position="369"/>
    </location>
</feature>
<comment type="caution">
    <text evidence="11">The sequence shown here is derived from an EMBL/GenBank/DDBJ whole genome shotgun (WGS) entry which is preliminary data.</text>
</comment>
<evidence type="ECO:0000256" key="3">
    <source>
        <dbReference type="ARBA" id="ARBA00022692"/>
    </source>
</evidence>
<feature type="domain" description="G-protein coupled receptors family 1 profile" evidence="10">
    <location>
        <begin position="44"/>
        <end position="397"/>
    </location>
</feature>
<keyword evidence="5" id="KW-0297">G-protein coupled receptor</keyword>
<feature type="transmembrane region" description="Helical" evidence="9">
    <location>
        <begin position="102"/>
        <end position="127"/>
    </location>
</feature>
<evidence type="ECO:0000256" key="4">
    <source>
        <dbReference type="ARBA" id="ARBA00022989"/>
    </source>
</evidence>
<dbReference type="GO" id="GO:0030425">
    <property type="term" value="C:dendrite"/>
    <property type="evidence" value="ECO:0007669"/>
    <property type="project" value="TreeGrafter"/>
</dbReference>
<dbReference type="EMBL" id="MRZV01000410">
    <property type="protein sequence ID" value="PIK50652.1"/>
    <property type="molecule type" value="Genomic_DNA"/>
</dbReference>
<protein>
    <submittedName>
        <fullName evidence="11">M5 muscarinic receptor</fullName>
    </submittedName>
</protein>
<dbReference type="PRINTS" id="PR00237">
    <property type="entry name" value="GPCRRHODOPSN"/>
</dbReference>
<sequence length="418" mass="48154">MEGMNLLASTVVTSDICKIIHDHSGWVLTLHVMTLVIGCVTVLDNGVVLVTYFNSERMSEIRRTIQNVYILNLAIADFGVGLLVMIPYGLYMLTESTRLPQWLLVSWNTCVQLLLYQRLYMTVLLSFDRYIMVSNPVRYRSKETTKRAVIRSLLVWLLNFCVATATEVWFLVAIRKTNHCANASNPWQHYQLFGLGIEWLLLLVFMVDFCVPFFFLVLFNALVFLKLRKRVRRRLKNSANNFQHITNSEVVESKTEPQTNVSVISSGQVKKGHRYQIESPANQNNEKQKTVERKNEIALNQRCASSLTDLHAQMSATDLTTFTEKYIEKKAKQENKRLRAAAIKLLLFVIVLATCWLPSFIIGLVSAFTGFPDSLQTVEKVLTLFLWSNSAVDPFLYFALNRHLRRDIRRQLRCKRGN</sequence>
<feature type="transmembrane region" description="Helical" evidence="9">
    <location>
        <begin position="32"/>
        <end position="55"/>
    </location>
</feature>
<evidence type="ECO:0000256" key="2">
    <source>
        <dbReference type="ARBA" id="ARBA00022475"/>
    </source>
</evidence>
<feature type="transmembrane region" description="Helical" evidence="9">
    <location>
        <begin position="192"/>
        <end position="225"/>
    </location>
</feature>
<dbReference type="GO" id="GO:0007187">
    <property type="term" value="P:G protein-coupled receptor signaling pathway, coupled to cyclic nucleotide second messenger"/>
    <property type="evidence" value="ECO:0007669"/>
    <property type="project" value="TreeGrafter"/>
</dbReference>
<proteinExistence type="predicted"/>
<dbReference type="Pfam" id="PF00001">
    <property type="entry name" value="7tm_1"/>
    <property type="match status" value="1"/>
</dbReference>
<keyword evidence="3 9" id="KW-0812">Transmembrane</keyword>
<evidence type="ECO:0000259" key="10">
    <source>
        <dbReference type="PROSITE" id="PS50262"/>
    </source>
</evidence>
<evidence type="ECO:0000256" key="7">
    <source>
        <dbReference type="ARBA" id="ARBA00023170"/>
    </source>
</evidence>
<evidence type="ECO:0000256" key="9">
    <source>
        <dbReference type="SAM" id="Phobius"/>
    </source>
</evidence>
<dbReference type="Gene3D" id="1.20.1070.10">
    <property type="entry name" value="Rhodopsin 7-helix transmembrane proteins"/>
    <property type="match status" value="1"/>
</dbReference>
<dbReference type="GO" id="GO:0045202">
    <property type="term" value="C:synapse"/>
    <property type="evidence" value="ECO:0007669"/>
    <property type="project" value="GOC"/>
</dbReference>